<dbReference type="InterPro" id="IPR036691">
    <property type="entry name" value="Endo/exonu/phosph_ase_sf"/>
</dbReference>
<proteinExistence type="predicted"/>
<dbReference type="Proteomes" id="UP000653454">
    <property type="component" value="Unassembled WGS sequence"/>
</dbReference>
<sequence length="1934" mass="218578">MLTSFDNNNIHAVLVSESWLKPSLDSSLYPLPGFQLIRNDRVNKGGGGVAIYLRSHIPYSIISKSPSEYSGKAEHLLIEVRLGHSRILLGVYYSPSMTVNYFDSFEKLLDDYSPLFDNTIVMGDFNTCLLKNDSRSKSLHSIVTSKNLHILPSDATHHPPNSEPTFLDLIIVSSLDLVIKHGQLAADCFSYHDLLYLSYKIRTPKPKKRTILQRNFKQVDELQLCEDAKAIDWAQLNDIDDIDERVALFNSLLTDLFDKHAPLRPVHVKQLPAPWLTDDIKRLMSKRDHARFRYKKQPTEEHERMYKELRNRCNRVCRDAKRRHIHKTIENCDNSQLWNFLKSLGIGKTKALSNINTDLTALNKHFSTPPLILNDQIKATTLSHLSAMPLPDCPSFNFKLVSGRDVKRCISAITSKAVGIDDISASMVNSILDVILPHITNLMNLSLLSKSFPSLWKNAFVLPLPKVPNPTSLSQFRPISILPFLSKVLERLVFEQFSSFLSNNDLLNPLQSGFRPGHSTVTALIKVTDDIRSNIDKQHVTVLALLDFSNAFNTVDFDLLIGILRTLNVSPAVTSWFESYLKGRKQCVRTDSESSTWCPVLAGVPQGGVLSPLLFSLFINILANKLTSLYHLYADDLQLYTSAPPEHLNSAISLINTNLEIISKWVKSFGLLLNPTKSQAIVFGSSRMLRKIDFAAAMRVRYDQSDIPYVASVKNLGVIMDSTLSWVPQVDAVSRKLFASFHSLKRLQYFLPFNTKVTLAQSLLLPILDYADVSYLDLTEELLNKLERLQNLCIRFIFGLRKKLPKMMTRGKAQTRDLELQLRNTLEDLKASRDLSDQLMKEREENEKEFECLLKKNTSLKNVVTELDIQCQDLQGKCDELSNLLHSYQQCQDIHEVTLSQIHSLEQQLAESNAEIHRLNEKKQHDANNETMALYDELVSSHSKTVPTIDLTTPCKELQYDDCCEKKIKIIGANKLKKYCRINRFISRTKKTIKKYKTIPHQPLKTEKVRLGTLVQKYEKEISKQNQELADCNEQYEINMAMLQQRLNNLKLVLNTPRVPSTEENTTSSQMSAALALSEATQDASPIQPATNTSLGTHTSDTAEQLQQSTLASTTCTPDEIRPDGFCNDEPAMPSLNTPMSKQPTVTPASSSCTSLQEEAPSNGSGLLSAAAPARVALGSKFYMKLQDNPLIYAQEPLVPVDAHHPPLAVRLRLRPPARPASPAPAAPLAPSRDSFCKSWNFYKADFRSLYSAIANIDWSDLYLIRDANEAVDVLYSRLNKEIDKFVPKKGFGACKNKYIYPDWYTADLIKDIKMKGRLHKEYKASGCKDYLLFAKVRTRVKEKIHRDYSAYQDKLQREFAREPKSFWRFVKSRRKSSNKSRLEKDGTALNDEECATEFARYFHSVYCDRAPELSASQASRAGGSEGAARVHLQALAPAAVSDALRALAPKRAVGPDGIPPYLVRDCRESSTYPDCWKLTRVIPVPKGSGGTDVKDYRPVAILSTFSKVFESALYKVIYTEIKGQLSDAQHGFRSGCSTTSNLLNFVTAITPQVDQRVQVDAAYFDFCKAFDLVDNDVLLLKLARAGCTPKTLEFFASYLIDRKQYVQCGNHYSDPYRTLSGVSQGSNLGPLQFIILINDLPEVVQSSGCLLFADDLKLFAPISCQDDQIRFQQDINNVEEWSRENKLSFNGSKCCVITFRRSKNPVQHQYTLGGSPMERVTSVRDLGVRMTSDLSFKEHITGLCKQAFKTLGFVLRTVRGFKNITAIKALFNALVRSKLEFNAVVWAPSEVKYSSMIDKIQNKFIRFLYMKLYGVYPGYPLLYPTLFVLGMVGYNRLEVRRDLALTSYLFRIWRGKTGNPSILQQLRLTVPSNSLRSRKSRTFAAPCGRTALLRQAPVTRAIHLLNRIDDRTDIHHCPLSEFTKVALFVICYG</sequence>
<dbReference type="GO" id="GO:0071897">
    <property type="term" value="P:DNA biosynthetic process"/>
    <property type="evidence" value="ECO:0007669"/>
    <property type="project" value="UniProtKB-ARBA"/>
</dbReference>
<feature type="compositionally biased region" description="Polar residues" evidence="2">
    <location>
        <begin position="1079"/>
        <end position="1117"/>
    </location>
</feature>
<dbReference type="EMBL" id="CAJHNJ030000065">
    <property type="protein sequence ID" value="CAG9133611.1"/>
    <property type="molecule type" value="Genomic_DNA"/>
</dbReference>
<dbReference type="InterPro" id="IPR000477">
    <property type="entry name" value="RT_dom"/>
</dbReference>
<feature type="domain" description="Reverse transcriptase" evidence="3">
    <location>
        <begin position="1466"/>
        <end position="1756"/>
    </location>
</feature>
<dbReference type="Pfam" id="PF00078">
    <property type="entry name" value="RVT_1"/>
    <property type="match status" value="2"/>
</dbReference>
<dbReference type="SUPFAM" id="SSF56219">
    <property type="entry name" value="DNase I-like"/>
    <property type="match status" value="1"/>
</dbReference>
<dbReference type="PROSITE" id="PS50878">
    <property type="entry name" value="RT_POL"/>
    <property type="match status" value="2"/>
</dbReference>
<feature type="coiled-coil region" evidence="1">
    <location>
        <begin position="1015"/>
        <end position="1053"/>
    </location>
</feature>
<evidence type="ECO:0000313" key="4">
    <source>
        <dbReference type="EMBL" id="CAG9133611.1"/>
    </source>
</evidence>
<keyword evidence="5" id="KW-1185">Reference proteome</keyword>
<keyword evidence="1" id="KW-0175">Coiled coil</keyword>
<evidence type="ECO:0000256" key="1">
    <source>
        <dbReference type="SAM" id="Coils"/>
    </source>
</evidence>
<dbReference type="Gene3D" id="3.60.10.10">
    <property type="entry name" value="Endonuclease/exonuclease/phosphatase"/>
    <property type="match status" value="1"/>
</dbReference>
<gene>
    <name evidence="4" type="ORF">PLXY2_LOCUS11926</name>
</gene>
<protein>
    <submittedName>
        <fullName evidence="4">(diamondback moth) hypothetical protein</fullName>
    </submittedName>
</protein>
<evidence type="ECO:0000313" key="5">
    <source>
        <dbReference type="Proteomes" id="UP000653454"/>
    </source>
</evidence>
<reference evidence="4" key="1">
    <citation type="submission" date="2020-11" db="EMBL/GenBank/DDBJ databases">
        <authorList>
            <person name="Whiteford S."/>
        </authorList>
    </citation>
    <scope>NUCLEOTIDE SEQUENCE</scope>
</reference>
<comment type="caution">
    <text evidence="4">The sequence shown here is derived from an EMBL/GenBank/DDBJ whole genome shotgun (WGS) entry which is preliminary data.</text>
</comment>
<accession>A0A8S4G1A1</accession>
<dbReference type="Pfam" id="PF14529">
    <property type="entry name" value="Exo_endo_phos_2"/>
    <property type="match status" value="1"/>
</dbReference>
<name>A0A8S4G1A1_PLUXY</name>
<feature type="coiled-coil region" evidence="1">
    <location>
        <begin position="829"/>
        <end position="929"/>
    </location>
</feature>
<evidence type="ECO:0000259" key="3">
    <source>
        <dbReference type="PROSITE" id="PS50878"/>
    </source>
</evidence>
<feature type="compositionally biased region" description="Polar residues" evidence="2">
    <location>
        <begin position="1135"/>
        <end position="1166"/>
    </location>
</feature>
<evidence type="ECO:0000256" key="2">
    <source>
        <dbReference type="SAM" id="MobiDB-lite"/>
    </source>
</evidence>
<feature type="domain" description="Reverse transcriptase" evidence="3">
    <location>
        <begin position="445"/>
        <end position="720"/>
    </location>
</feature>
<dbReference type="InterPro" id="IPR043502">
    <property type="entry name" value="DNA/RNA_pol_sf"/>
</dbReference>
<feature type="compositionally biased region" description="Polar residues" evidence="2">
    <location>
        <begin position="1059"/>
        <end position="1072"/>
    </location>
</feature>
<dbReference type="InterPro" id="IPR005135">
    <property type="entry name" value="Endo/exonuclease/phosphatase"/>
</dbReference>
<organism evidence="4 5">
    <name type="scientific">Plutella xylostella</name>
    <name type="common">Diamondback moth</name>
    <name type="synonym">Plutella maculipennis</name>
    <dbReference type="NCBI Taxonomy" id="51655"/>
    <lineage>
        <taxon>Eukaryota</taxon>
        <taxon>Metazoa</taxon>
        <taxon>Ecdysozoa</taxon>
        <taxon>Arthropoda</taxon>
        <taxon>Hexapoda</taxon>
        <taxon>Insecta</taxon>
        <taxon>Pterygota</taxon>
        <taxon>Neoptera</taxon>
        <taxon>Endopterygota</taxon>
        <taxon>Lepidoptera</taxon>
        <taxon>Glossata</taxon>
        <taxon>Ditrysia</taxon>
        <taxon>Yponomeutoidea</taxon>
        <taxon>Plutellidae</taxon>
        <taxon>Plutella</taxon>
    </lineage>
</organism>
<dbReference type="GO" id="GO:0003824">
    <property type="term" value="F:catalytic activity"/>
    <property type="evidence" value="ECO:0007669"/>
    <property type="project" value="InterPro"/>
</dbReference>
<dbReference type="SUPFAM" id="SSF56672">
    <property type="entry name" value="DNA/RNA polymerases"/>
    <property type="match status" value="2"/>
</dbReference>
<dbReference type="CDD" id="cd01650">
    <property type="entry name" value="RT_nLTR_like"/>
    <property type="match status" value="2"/>
</dbReference>
<feature type="region of interest" description="Disordered" evidence="2">
    <location>
        <begin position="1059"/>
        <end position="1166"/>
    </location>
</feature>
<dbReference type="PANTHER" id="PTHR33332">
    <property type="entry name" value="REVERSE TRANSCRIPTASE DOMAIN-CONTAINING PROTEIN"/>
    <property type="match status" value="1"/>
</dbReference>